<dbReference type="Proteomes" id="UP001139353">
    <property type="component" value="Unassembled WGS sequence"/>
</dbReference>
<dbReference type="EMBL" id="JAJLJH010000007">
    <property type="protein sequence ID" value="MCK9688101.1"/>
    <property type="molecule type" value="Genomic_DNA"/>
</dbReference>
<dbReference type="Pfam" id="PF11625">
    <property type="entry name" value="DUF3253"/>
    <property type="match status" value="1"/>
</dbReference>
<dbReference type="RefSeq" id="WP_275684146.1">
    <property type="nucleotide sequence ID" value="NZ_JAJLJH010000007.1"/>
</dbReference>
<dbReference type="AlphaFoldDB" id="A0A9X1YSA0"/>
<keyword evidence="2" id="KW-1185">Reference proteome</keyword>
<accession>A0A9X1YSA0</accession>
<sequence>MTVSDERIVATIFELLDRRAAGATICPSDAARALASDESQWRALMPEVRRVAASLVAAGSLRVSAHGEDVDALQARGPIRLGRPLSRG</sequence>
<evidence type="ECO:0000313" key="1">
    <source>
        <dbReference type="EMBL" id="MCK9688101.1"/>
    </source>
</evidence>
<name>A0A9X1YSA0_9BURK</name>
<reference evidence="1" key="1">
    <citation type="submission" date="2021-11" db="EMBL/GenBank/DDBJ databases">
        <title>BS-T2-15 a new species belonging to the Comamonadaceae family isolated from the soil of a French oak forest.</title>
        <authorList>
            <person name="Mieszkin S."/>
            <person name="Alain K."/>
        </authorList>
    </citation>
    <scope>NUCLEOTIDE SEQUENCE</scope>
    <source>
        <strain evidence="1">BS-T2-15</strain>
    </source>
</reference>
<dbReference type="InterPro" id="IPR021660">
    <property type="entry name" value="DUF3253"/>
</dbReference>
<organism evidence="1 2">
    <name type="scientific">Scleromatobacter humisilvae</name>
    <dbReference type="NCBI Taxonomy" id="2897159"/>
    <lineage>
        <taxon>Bacteria</taxon>
        <taxon>Pseudomonadati</taxon>
        <taxon>Pseudomonadota</taxon>
        <taxon>Betaproteobacteria</taxon>
        <taxon>Burkholderiales</taxon>
        <taxon>Sphaerotilaceae</taxon>
        <taxon>Scleromatobacter</taxon>
    </lineage>
</organism>
<comment type="caution">
    <text evidence="1">The sequence shown here is derived from an EMBL/GenBank/DDBJ whole genome shotgun (WGS) entry which is preliminary data.</text>
</comment>
<gene>
    <name evidence="1" type="ORF">LPC04_20545</name>
</gene>
<dbReference type="SUPFAM" id="SSF46785">
    <property type="entry name" value="Winged helix' DNA-binding domain"/>
    <property type="match status" value="1"/>
</dbReference>
<dbReference type="InterPro" id="IPR036390">
    <property type="entry name" value="WH_DNA-bd_sf"/>
</dbReference>
<evidence type="ECO:0000313" key="2">
    <source>
        <dbReference type="Proteomes" id="UP001139353"/>
    </source>
</evidence>
<protein>
    <submittedName>
        <fullName evidence="1">DUF3253 domain-containing protein</fullName>
    </submittedName>
</protein>
<dbReference type="InterPro" id="IPR036388">
    <property type="entry name" value="WH-like_DNA-bd_sf"/>
</dbReference>
<dbReference type="Gene3D" id="1.10.10.10">
    <property type="entry name" value="Winged helix-like DNA-binding domain superfamily/Winged helix DNA-binding domain"/>
    <property type="match status" value="1"/>
</dbReference>
<proteinExistence type="predicted"/>